<keyword evidence="2" id="KW-0812">Transmembrane</keyword>
<feature type="region of interest" description="Disordered" evidence="1">
    <location>
        <begin position="139"/>
        <end position="163"/>
    </location>
</feature>
<feature type="compositionally biased region" description="Low complexity" evidence="1">
    <location>
        <begin position="100"/>
        <end position="122"/>
    </location>
</feature>
<proteinExistence type="predicted"/>
<protein>
    <submittedName>
        <fullName evidence="3">Uncharacterized protein</fullName>
    </submittedName>
</protein>
<evidence type="ECO:0000256" key="1">
    <source>
        <dbReference type="SAM" id="MobiDB-lite"/>
    </source>
</evidence>
<feature type="compositionally biased region" description="Polar residues" evidence="1">
    <location>
        <begin position="49"/>
        <end position="63"/>
    </location>
</feature>
<feature type="compositionally biased region" description="Low complexity" evidence="1">
    <location>
        <begin position="139"/>
        <end position="149"/>
    </location>
</feature>
<sequence length="357" mass="38173">MRDSQHTFIFFYAKAIFFSAMWMLFYIVIFAPVPREIARPLNDHLFAEPNSTQSTGKDNTIPTDNGKEEKAEEKQEHEDTSDDETPDKTAVSSTTEARDSSSTSPTELSSAHSPASDTLSDFDAADDVDAGARIPLLSHSSHSSLSRSSDPVLESEPETEDQMPILRPIYQGVCPDVSCIAASIPLPASALVTVPQEDNNDDDVPHRANTASTSSLKQRAATSTSPSKPTPPATASPRPKKRHSILPIPPDILSDVDFEAYGSSIAITSATAPHCETASVIVRNSSSLPFSNSPAPAPAPSPSQLLSFPSQIQPQAFHAPTANNTVDVSHAQCQHQDPDINTSAATTTTTTNVTTHD</sequence>
<organism evidence="3 4">
    <name type="scientific">Byssothecium circinans</name>
    <dbReference type="NCBI Taxonomy" id="147558"/>
    <lineage>
        <taxon>Eukaryota</taxon>
        <taxon>Fungi</taxon>
        <taxon>Dikarya</taxon>
        <taxon>Ascomycota</taxon>
        <taxon>Pezizomycotina</taxon>
        <taxon>Dothideomycetes</taxon>
        <taxon>Pleosporomycetidae</taxon>
        <taxon>Pleosporales</taxon>
        <taxon>Massarineae</taxon>
        <taxon>Massarinaceae</taxon>
        <taxon>Byssothecium</taxon>
    </lineage>
</organism>
<accession>A0A6A5TC89</accession>
<evidence type="ECO:0000256" key="2">
    <source>
        <dbReference type="SAM" id="Phobius"/>
    </source>
</evidence>
<reference evidence="3" key="1">
    <citation type="journal article" date="2020" name="Stud. Mycol.">
        <title>101 Dothideomycetes genomes: a test case for predicting lifestyles and emergence of pathogens.</title>
        <authorList>
            <person name="Haridas S."/>
            <person name="Albert R."/>
            <person name="Binder M."/>
            <person name="Bloem J."/>
            <person name="Labutti K."/>
            <person name="Salamov A."/>
            <person name="Andreopoulos B."/>
            <person name="Baker S."/>
            <person name="Barry K."/>
            <person name="Bills G."/>
            <person name="Bluhm B."/>
            <person name="Cannon C."/>
            <person name="Castanera R."/>
            <person name="Culley D."/>
            <person name="Daum C."/>
            <person name="Ezra D."/>
            <person name="Gonzalez J."/>
            <person name="Henrissat B."/>
            <person name="Kuo A."/>
            <person name="Liang C."/>
            <person name="Lipzen A."/>
            <person name="Lutzoni F."/>
            <person name="Magnuson J."/>
            <person name="Mondo S."/>
            <person name="Nolan M."/>
            <person name="Ohm R."/>
            <person name="Pangilinan J."/>
            <person name="Park H.-J."/>
            <person name="Ramirez L."/>
            <person name="Alfaro M."/>
            <person name="Sun H."/>
            <person name="Tritt A."/>
            <person name="Yoshinaga Y."/>
            <person name="Zwiers L.-H."/>
            <person name="Turgeon B."/>
            <person name="Goodwin S."/>
            <person name="Spatafora J."/>
            <person name="Crous P."/>
            <person name="Grigoriev I."/>
        </authorList>
    </citation>
    <scope>NUCLEOTIDE SEQUENCE</scope>
    <source>
        <strain evidence="3">CBS 675.92</strain>
    </source>
</reference>
<feature type="region of interest" description="Disordered" evidence="1">
    <location>
        <begin position="334"/>
        <end position="357"/>
    </location>
</feature>
<name>A0A6A5TC89_9PLEO</name>
<keyword evidence="2" id="KW-1133">Transmembrane helix</keyword>
<feature type="compositionally biased region" description="Basic and acidic residues" evidence="1">
    <location>
        <begin position="65"/>
        <end position="78"/>
    </location>
</feature>
<gene>
    <name evidence="3" type="ORF">CC80DRAFT_599720</name>
</gene>
<feature type="region of interest" description="Disordered" evidence="1">
    <location>
        <begin position="47"/>
        <end position="122"/>
    </location>
</feature>
<keyword evidence="4" id="KW-1185">Reference proteome</keyword>
<feature type="region of interest" description="Disordered" evidence="1">
    <location>
        <begin position="195"/>
        <end position="248"/>
    </location>
</feature>
<dbReference type="EMBL" id="ML977060">
    <property type="protein sequence ID" value="KAF1948396.1"/>
    <property type="molecule type" value="Genomic_DNA"/>
</dbReference>
<dbReference type="AlphaFoldDB" id="A0A6A5TC89"/>
<keyword evidence="2" id="KW-0472">Membrane</keyword>
<dbReference type="Proteomes" id="UP000800035">
    <property type="component" value="Unassembled WGS sequence"/>
</dbReference>
<evidence type="ECO:0000313" key="4">
    <source>
        <dbReference type="Proteomes" id="UP000800035"/>
    </source>
</evidence>
<evidence type="ECO:0000313" key="3">
    <source>
        <dbReference type="EMBL" id="KAF1948396.1"/>
    </source>
</evidence>
<feature type="compositionally biased region" description="Low complexity" evidence="1">
    <location>
        <begin position="341"/>
        <end position="357"/>
    </location>
</feature>
<feature type="transmembrane region" description="Helical" evidence="2">
    <location>
        <begin position="12"/>
        <end position="33"/>
    </location>
</feature>